<dbReference type="GO" id="GO:0005524">
    <property type="term" value="F:ATP binding"/>
    <property type="evidence" value="ECO:0007669"/>
    <property type="project" value="UniProtKB-KW"/>
</dbReference>
<proteinExistence type="predicted"/>
<dbReference type="SUPFAM" id="SSF52540">
    <property type="entry name" value="P-loop containing nucleoside triphosphate hydrolases"/>
    <property type="match status" value="1"/>
</dbReference>
<dbReference type="RefSeq" id="WP_025361440.1">
    <property type="nucleotide sequence ID" value="NZ_BAAABQ010000052.1"/>
</dbReference>
<gene>
    <name evidence="3" type="ORF">BC739_008858</name>
</gene>
<feature type="domain" description="Rad50/SbcC-type AAA" evidence="2">
    <location>
        <begin position="5"/>
        <end position="68"/>
    </location>
</feature>
<dbReference type="PANTHER" id="PTHR43581">
    <property type="entry name" value="ATP/GTP PHOSPHATASE"/>
    <property type="match status" value="1"/>
</dbReference>
<accession>A0ABR6BXG9</accession>
<dbReference type="Proteomes" id="UP000517916">
    <property type="component" value="Unassembled WGS sequence"/>
</dbReference>
<dbReference type="InterPro" id="IPR038729">
    <property type="entry name" value="Rad50/SbcC_AAA"/>
</dbReference>
<evidence type="ECO:0000313" key="3">
    <source>
        <dbReference type="EMBL" id="MBA8931606.1"/>
    </source>
</evidence>
<dbReference type="Gene3D" id="3.40.50.300">
    <property type="entry name" value="P-loop containing nucleotide triphosphate hydrolases"/>
    <property type="match status" value="2"/>
</dbReference>
<organism evidence="3 4">
    <name type="scientific">Kutzneria viridogrisea</name>
    <dbReference type="NCBI Taxonomy" id="47990"/>
    <lineage>
        <taxon>Bacteria</taxon>
        <taxon>Bacillati</taxon>
        <taxon>Actinomycetota</taxon>
        <taxon>Actinomycetes</taxon>
        <taxon>Pseudonocardiales</taxon>
        <taxon>Pseudonocardiaceae</taxon>
        <taxon>Kutzneria</taxon>
    </lineage>
</organism>
<dbReference type="InterPro" id="IPR027417">
    <property type="entry name" value="P-loop_NTPase"/>
</dbReference>
<keyword evidence="4" id="KW-1185">Reference proteome</keyword>
<dbReference type="Pfam" id="PF13304">
    <property type="entry name" value="AAA_21"/>
    <property type="match status" value="1"/>
</dbReference>
<evidence type="ECO:0000259" key="2">
    <source>
        <dbReference type="Pfam" id="PF13476"/>
    </source>
</evidence>
<dbReference type="EMBL" id="JACJID010000009">
    <property type="protein sequence ID" value="MBA8931606.1"/>
    <property type="molecule type" value="Genomic_DNA"/>
</dbReference>
<dbReference type="InterPro" id="IPR003959">
    <property type="entry name" value="ATPase_AAA_core"/>
</dbReference>
<keyword evidence="3" id="KW-0547">Nucleotide-binding</keyword>
<feature type="domain" description="ATPase AAA-type core" evidence="1">
    <location>
        <begin position="221"/>
        <end position="314"/>
    </location>
</feature>
<comment type="caution">
    <text evidence="3">The sequence shown here is derived from an EMBL/GenBank/DDBJ whole genome shotgun (WGS) entry which is preliminary data.</text>
</comment>
<dbReference type="PANTHER" id="PTHR43581:SF2">
    <property type="entry name" value="EXCINUCLEASE ATPASE SUBUNIT"/>
    <property type="match status" value="1"/>
</dbReference>
<keyword evidence="3" id="KW-0067">ATP-binding</keyword>
<evidence type="ECO:0000313" key="4">
    <source>
        <dbReference type="Proteomes" id="UP000517916"/>
    </source>
</evidence>
<reference evidence="3 4" key="1">
    <citation type="submission" date="2020-08" db="EMBL/GenBank/DDBJ databases">
        <title>Genomic Encyclopedia of Archaeal and Bacterial Type Strains, Phase II (KMG-II): from individual species to whole genera.</title>
        <authorList>
            <person name="Goeker M."/>
        </authorList>
    </citation>
    <scope>NUCLEOTIDE SEQUENCE [LARGE SCALE GENOMIC DNA]</scope>
    <source>
        <strain evidence="3 4">DSM 43850</strain>
    </source>
</reference>
<dbReference type="InterPro" id="IPR051396">
    <property type="entry name" value="Bact_Antivir_Def_Nuclease"/>
</dbReference>
<dbReference type="Pfam" id="PF13476">
    <property type="entry name" value="AAA_23"/>
    <property type="match status" value="1"/>
</dbReference>
<evidence type="ECO:0000259" key="1">
    <source>
        <dbReference type="Pfam" id="PF13304"/>
    </source>
</evidence>
<sequence length="427" mass="46738">MYVARVRVRDIRGFTGAREVDLTLTRPDGTHAGWTVLAGDNGSGKTTLLRAVALAVRGERAALRLHSHDGWLTRGAERGECTVDLVRDPVADQFSEQVGADLPGVRARMSWDEEMGPTGEPSVLASAGPWRDEPQGWLCAGYGPFRRLVGKPLRHPATIGALATLFDEEATLVEGVEWLVFQYLRSLESHGGSARLMATALRVLGDGLLPDGYEVDRVDSAGLWVTRGGQRFALREMSEGYRTVAALVVDLIRQVHEAFGELPTEGARITAPGVVLIDEVGAHLHVSWQKRIGGWLTEHFPNVQFIVSTHSPYVCQAADPGGLIRLPGPDEDVPPHVADEQLYGRVVYGSADDAVLSELFGLRSGYSDRAQLLRRELTRLEIEVVSGRADEEQVRRYRELTGLLTSSPSARVDEVTARLVLERITGE</sequence>
<name>A0ABR6BXG9_9PSEU</name>
<protein>
    <submittedName>
        <fullName evidence="3">Energy-coupling factor transporter ATP-binding protein EcfA2</fullName>
    </submittedName>
</protein>